<dbReference type="AlphaFoldDB" id="A0A4R2S1N6"/>
<proteinExistence type="predicted"/>
<feature type="domain" description="SLH" evidence="3">
    <location>
        <begin position="25"/>
        <end position="88"/>
    </location>
</feature>
<gene>
    <name evidence="4" type="ORF">EDD73_106129</name>
</gene>
<sequence>MHKRLVGGLLAISVLAAPFSGWAAPVKTFSDVSTALPEYRPITKLASQGAIKGREDGTFGPADPVKHLEALVMVLRFFGYEKTADAAGSQLTAADEARFGGKVPAWGRGYLVVAGSQNYIEPGEQFNWQQGASRAWIARTLVKMLGHDQNAQAKMNQPLTFTDDHQIPPALRGYIAAAVELGLIRGYEDGSFQPNRTVSRGEMAIFLDRAERQMKQLPPGEAQATVITAQDGVITAIGSEGLMLNLALDPNARIFIKDKLGTAADLQPQDQIRYINNGDQVVYVEASQGMTTTSSTLRGEVIQNNSTTGMITIRKADGSLGSYFLATGVKIINMLGQPMTSTGITAGTVVQLSLNHESKASQILVEASSQNSSQGTIVDINLASKLLIIADTPNHLSTYMLSDTTAVEYKGQRFASVSDLRNGDKIAVETDGANSVTKITVITAQDTNQIEGTVSLIDRDKRIVTIKAGSSLYAYEVPSTTSVQFSDGTKAGFDQIYAGDSVTVAVNNGAVTKLTVNKTGTTTGIVGKIVSVDTDRRLLIVKDPQGQLRSYDIKDPVILDIEGISSPRLTHLAIDSMIEFQLIDEKVSYIKVRNTTECVVTRVDSDSHLITLRDLTGVEKNYLVSDDVEVQIYKRSGEDLGDVNVNDRVKVRITGDIVEQIKVQTFLSGQITDRSESSNNVYIKDTNDDERSYQIGSDIDLVVPNQPDARVADLTRGQWAVVTYWGNTPEVVTIQEPVSGEVTAVDAGYGKITVRQYDGTLRVCAVAPTLKVEKNGETTGALSTITTGDRVQLILDNQARVFRASATRKVTGTVTGINRGTKEILINDTYLGYLVDSNTYVLQKGVRKTFDDIQHKQNVTIYYLPGYKALEVLLPN</sequence>
<dbReference type="RefSeq" id="WP_165876329.1">
    <property type="nucleotide sequence ID" value="NZ_JAOQNU010000006.1"/>
</dbReference>
<dbReference type="Proteomes" id="UP000294813">
    <property type="component" value="Unassembled WGS sequence"/>
</dbReference>
<feature type="domain" description="SLH" evidence="3">
    <location>
        <begin position="158"/>
        <end position="221"/>
    </location>
</feature>
<keyword evidence="1" id="KW-0677">Repeat</keyword>
<name>A0A4R2S1N6_9FIRM</name>
<feature type="signal peptide" evidence="2">
    <location>
        <begin position="1"/>
        <end position="23"/>
    </location>
</feature>
<keyword evidence="2" id="KW-0732">Signal</keyword>
<evidence type="ECO:0000259" key="3">
    <source>
        <dbReference type="PROSITE" id="PS51272"/>
    </source>
</evidence>
<dbReference type="Pfam" id="PF00395">
    <property type="entry name" value="SLH"/>
    <property type="match status" value="2"/>
</dbReference>
<comment type="caution">
    <text evidence="4">The sequence shown here is derived from an EMBL/GenBank/DDBJ whole genome shotgun (WGS) entry which is preliminary data.</text>
</comment>
<dbReference type="InterPro" id="IPR001119">
    <property type="entry name" value="SLH_dom"/>
</dbReference>
<evidence type="ECO:0000313" key="5">
    <source>
        <dbReference type="Proteomes" id="UP000294813"/>
    </source>
</evidence>
<evidence type="ECO:0000256" key="1">
    <source>
        <dbReference type="ARBA" id="ARBA00022737"/>
    </source>
</evidence>
<feature type="chain" id="PRO_5020742344" evidence="2">
    <location>
        <begin position="24"/>
        <end position="876"/>
    </location>
</feature>
<organism evidence="4 5">
    <name type="scientific">Heliophilum fasciatum</name>
    <dbReference type="NCBI Taxonomy" id="35700"/>
    <lineage>
        <taxon>Bacteria</taxon>
        <taxon>Bacillati</taxon>
        <taxon>Bacillota</taxon>
        <taxon>Clostridia</taxon>
        <taxon>Eubacteriales</taxon>
        <taxon>Heliobacteriaceae</taxon>
        <taxon>Heliophilum</taxon>
    </lineage>
</organism>
<protein>
    <submittedName>
        <fullName evidence="4">S-layer family protein</fullName>
    </submittedName>
</protein>
<reference evidence="4 5" key="1">
    <citation type="submission" date="2019-03" db="EMBL/GenBank/DDBJ databases">
        <title>Genomic Encyclopedia of Type Strains, Phase IV (KMG-IV): sequencing the most valuable type-strain genomes for metagenomic binning, comparative biology and taxonomic classification.</title>
        <authorList>
            <person name="Goeker M."/>
        </authorList>
    </citation>
    <scope>NUCLEOTIDE SEQUENCE [LARGE SCALE GENOMIC DNA]</scope>
    <source>
        <strain evidence="4 5">DSM 11170</strain>
    </source>
</reference>
<evidence type="ECO:0000256" key="2">
    <source>
        <dbReference type="SAM" id="SignalP"/>
    </source>
</evidence>
<keyword evidence="5" id="KW-1185">Reference proteome</keyword>
<dbReference type="PROSITE" id="PS51272">
    <property type="entry name" value="SLH"/>
    <property type="match status" value="2"/>
</dbReference>
<accession>A0A4R2S1N6</accession>
<evidence type="ECO:0000313" key="4">
    <source>
        <dbReference type="EMBL" id="TCP65245.1"/>
    </source>
</evidence>
<dbReference type="EMBL" id="SLXT01000006">
    <property type="protein sequence ID" value="TCP65245.1"/>
    <property type="molecule type" value="Genomic_DNA"/>
</dbReference>